<proteinExistence type="predicted"/>
<feature type="region of interest" description="Disordered" evidence="1">
    <location>
        <begin position="1"/>
        <end position="149"/>
    </location>
</feature>
<evidence type="ECO:0000313" key="3">
    <source>
        <dbReference type="Proteomes" id="UP001153269"/>
    </source>
</evidence>
<organism evidence="2 3">
    <name type="scientific">Pleuronectes platessa</name>
    <name type="common">European plaice</name>
    <dbReference type="NCBI Taxonomy" id="8262"/>
    <lineage>
        <taxon>Eukaryota</taxon>
        <taxon>Metazoa</taxon>
        <taxon>Chordata</taxon>
        <taxon>Craniata</taxon>
        <taxon>Vertebrata</taxon>
        <taxon>Euteleostomi</taxon>
        <taxon>Actinopterygii</taxon>
        <taxon>Neopterygii</taxon>
        <taxon>Teleostei</taxon>
        <taxon>Neoteleostei</taxon>
        <taxon>Acanthomorphata</taxon>
        <taxon>Carangaria</taxon>
        <taxon>Pleuronectiformes</taxon>
        <taxon>Pleuronectoidei</taxon>
        <taxon>Pleuronectidae</taxon>
        <taxon>Pleuronectes</taxon>
    </lineage>
</organism>
<reference evidence="2" key="1">
    <citation type="submission" date="2020-03" db="EMBL/GenBank/DDBJ databases">
        <authorList>
            <person name="Weist P."/>
        </authorList>
    </citation>
    <scope>NUCLEOTIDE SEQUENCE</scope>
</reference>
<keyword evidence="3" id="KW-1185">Reference proteome</keyword>
<feature type="compositionally biased region" description="Basic and acidic residues" evidence="1">
    <location>
        <begin position="87"/>
        <end position="102"/>
    </location>
</feature>
<dbReference type="EMBL" id="CADEAL010000923">
    <property type="protein sequence ID" value="CAB1426857.1"/>
    <property type="molecule type" value="Genomic_DNA"/>
</dbReference>
<evidence type="ECO:0000313" key="2">
    <source>
        <dbReference type="EMBL" id="CAB1426857.1"/>
    </source>
</evidence>
<sequence length="271" mass="29560">MRTERQMKRLDGRGRGGRGGGGGGGGRGGGGEMEELLESWSEMLQHGDPPPVGLQREHDEDRETDEEPAAAERRLPGIGDCHCFMGADEKVGSADERGDEGGSVHLSDASVTGPSERGRRGRGEEEVSMKKTERGRAEGGGRGRQCGSLGKHQDQFWPICWFSCQSERLIPPPRDGSHPETRDPAMWTISLPKMERDNGGEEEMDGALSGDSRKDAARSGTGWTLCEARRSLVEIFRGTLSAHAKPLVFFHLLWLTAPKLLGRLAKLLHII</sequence>
<dbReference type="AlphaFoldDB" id="A0A9N7YHF4"/>
<feature type="compositionally biased region" description="Basic and acidic residues" evidence="1">
    <location>
        <begin position="116"/>
        <end position="141"/>
    </location>
</feature>
<name>A0A9N7YHF4_PLEPL</name>
<gene>
    <name evidence="2" type="ORF">PLEPLA_LOCUS14795</name>
</gene>
<protein>
    <submittedName>
        <fullName evidence="2">Uncharacterized protein</fullName>
    </submittedName>
</protein>
<feature type="compositionally biased region" description="Gly residues" evidence="1">
    <location>
        <begin position="17"/>
        <end position="31"/>
    </location>
</feature>
<comment type="caution">
    <text evidence="2">The sequence shown here is derived from an EMBL/GenBank/DDBJ whole genome shotgun (WGS) entry which is preliminary data.</text>
</comment>
<accession>A0A9N7YHF4</accession>
<dbReference type="Proteomes" id="UP001153269">
    <property type="component" value="Unassembled WGS sequence"/>
</dbReference>
<evidence type="ECO:0000256" key="1">
    <source>
        <dbReference type="SAM" id="MobiDB-lite"/>
    </source>
</evidence>
<feature type="compositionally biased region" description="Basic and acidic residues" evidence="1">
    <location>
        <begin position="1"/>
        <end position="14"/>
    </location>
</feature>